<proteinExistence type="predicted"/>
<evidence type="ECO:0000313" key="2">
    <source>
        <dbReference type="Proteomes" id="UP000824469"/>
    </source>
</evidence>
<protein>
    <submittedName>
        <fullName evidence="1">Uncharacterized protein</fullName>
    </submittedName>
</protein>
<sequence length="124" mass="13858">MCEKAAIKFLACQKPRLPEEIPSVIETIVHFLRKNNVSELVLHLYNRKASKEFQIVPGLDLCIAYDEAMKYGGSERALVNERDEYMCSKLLEAARESTSVVAVVGGANVPGIIKIWMDENSSDL</sequence>
<keyword evidence="2" id="KW-1185">Reference proteome</keyword>
<accession>A0AA38GE91</accession>
<organism evidence="1 2">
    <name type="scientific">Taxus chinensis</name>
    <name type="common">Chinese yew</name>
    <name type="synonym">Taxus wallichiana var. chinensis</name>
    <dbReference type="NCBI Taxonomy" id="29808"/>
    <lineage>
        <taxon>Eukaryota</taxon>
        <taxon>Viridiplantae</taxon>
        <taxon>Streptophyta</taxon>
        <taxon>Embryophyta</taxon>
        <taxon>Tracheophyta</taxon>
        <taxon>Spermatophyta</taxon>
        <taxon>Pinopsida</taxon>
        <taxon>Pinidae</taxon>
        <taxon>Conifers II</taxon>
        <taxon>Cupressales</taxon>
        <taxon>Taxaceae</taxon>
        <taxon>Taxus</taxon>
    </lineage>
</organism>
<feature type="non-terminal residue" evidence="1">
    <location>
        <position position="1"/>
    </location>
</feature>
<evidence type="ECO:0000313" key="1">
    <source>
        <dbReference type="EMBL" id="KAH9320040.1"/>
    </source>
</evidence>
<comment type="caution">
    <text evidence="1">The sequence shown here is derived from an EMBL/GenBank/DDBJ whole genome shotgun (WGS) entry which is preliminary data.</text>
</comment>
<gene>
    <name evidence="1" type="ORF">KI387_021809</name>
</gene>
<dbReference type="Proteomes" id="UP000824469">
    <property type="component" value="Unassembled WGS sequence"/>
</dbReference>
<dbReference type="EMBL" id="JAHRHJ020000004">
    <property type="protein sequence ID" value="KAH9320040.1"/>
    <property type="molecule type" value="Genomic_DNA"/>
</dbReference>
<dbReference type="AlphaFoldDB" id="A0AA38GE91"/>
<dbReference type="InterPro" id="IPR046345">
    <property type="entry name" value="TraB_PrgY-like"/>
</dbReference>
<dbReference type="PANTHER" id="PTHR21530">
    <property type="entry name" value="PHEROMONE SHUTDOWN PROTEIN"/>
    <property type="match status" value="1"/>
</dbReference>
<dbReference type="GO" id="GO:0005741">
    <property type="term" value="C:mitochondrial outer membrane"/>
    <property type="evidence" value="ECO:0007669"/>
    <property type="project" value="TreeGrafter"/>
</dbReference>
<name>A0AA38GE91_TAXCH</name>
<reference evidence="1 2" key="1">
    <citation type="journal article" date="2021" name="Nat. Plants">
        <title>The Taxus genome provides insights into paclitaxel biosynthesis.</title>
        <authorList>
            <person name="Xiong X."/>
            <person name="Gou J."/>
            <person name="Liao Q."/>
            <person name="Li Y."/>
            <person name="Zhou Q."/>
            <person name="Bi G."/>
            <person name="Li C."/>
            <person name="Du R."/>
            <person name="Wang X."/>
            <person name="Sun T."/>
            <person name="Guo L."/>
            <person name="Liang H."/>
            <person name="Lu P."/>
            <person name="Wu Y."/>
            <person name="Zhang Z."/>
            <person name="Ro D.K."/>
            <person name="Shang Y."/>
            <person name="Huang S."/>
            <person name="Yan J."/>
        </authorList>
    </citation>
    <scope>NUCLEOTIDE SEQUENCE [LARGE SCALE GENOMIC DNA]</scope>
    <source>
        <strain evidence="1">Ta-2019</strain>
    </source>
</reference>
<dbReference type="PANTHER" id="PTHR21530:SF7">
    <property type="entry name" value="TRAB DOMAIN-CONTAINING PROTEIN"/>
    <property type="match status" value="1"/>
</dbReference>